<comment type="caution">
    <text evidence="2">The sequence shown here is derived from an EMBL/GenBank/DDBJ whole genome shotgun (WGS) entry which is preliminary data.</text>
</comment>
<keyword evidence="1" id="KW-0732">Signal</keyword>
<dbReference type="Proteomes" id="UP000823641">
    <property type="component" value="Unassembled WGS sequence"/>
</dbReference>
<reference evidence="2" key="1">
    <citation type="submission" date="2020-10" db="EMBL/GenBank/DDBJ databases">
        <authorList>
            <person name="Gilroy R."/>
        </authorList>
    </citation>
    <scope>NUCLEOTIDE SEQUENCE</scope>
    <source>
        <strain evidence="2">G3-3990</strain>
    </source>
</reference>
<evidence type="ECO:0000256" key="1">
    <source>
        <dbReference type="SAM" id="SignalP"/>
    </source>
</evidence>
<evidence type="ECO:0000313" key="3">
    <source>
        <dbReference type="Proteomes" id="UP000823641"/>
    </source>
</evidence>
<dbReference type="AlphaFoldDB" id="A0A9D9N4J4"/>
<organism evidence="2 3">
    <name type="scientific">Candidatus Gallipaludibacter merdavium</name>
    <dbReference type="NCBI Taxonomy" id="2840839"/>
    <lineage>
        <taxon>Bacteria</taxon>
        <taxon>Pseudomonadati</taxon>
        <taxon>Bacteroidota</taxon>
        <taxon>Bacteroidia</taxon>
        <taxon>Bacteroidales</taxon>
        <taxon>Candidatus Gallipaludibacter</taxon>
    </lineage>
</organism>
<accession>A0A9D9N4J4</accession>
<gene>
    <name evidence="2" type="ORF">IAA73_06350</name>
</gene>
<evidence type="ECO:0000313" key="2">
    <source>
        <dbReference type="EMBL" id="MBO8459935.1"/>
    </source>
</evidence>
<dbReference type="EMBL" id="JADIMG010000064">
    <property type="protein sequence ID" value="MBO8459935.1"/>
    <property type="molecule type" value="Genomic_DNA"/>
</dbReference>
<proteinExistence type="predicted"/>
<dbReference type="Gene3D" id="3.40.50.10610">
    <property type="entry name" value="ABC-type transport auxiliary lipoprotein component"/>
    <property type="match status" value="1"/>
</dbReference>
<name>A0A9D9N4J4_9BACT</name>
<feature type="signal peptide" evidence="1">
    <location>
        <begin position="1"/>
        <end position="18"/>
    </location>
</feature>
<protein>
    <recommendedName>
        <fullName evidence="4">FlgO domain-containing protein</fullName>
    </recommendedName>
</protein>
<feature type="chain" id="PRO_5038693009" description="FlgO domain-containing protein" evidence="1">
    <location>
        <begin position="19"/>
        <end position="172"/>
    </location>
</feature>
<reference evidence="2" key="2">
    <citation type="journal article" date="2021" name="PeerJ">
        <title>Extensive microbial diversity within the chicken gut microbiome revealed by metagenomics and culture.</title>
        <authorList>
            <person name="Gilroy R."/>
            <person name="Ravi A."/>
            <person name="Getino M."/>
            <person name="Pursley I."/>
            <person name="Horton D.L."/>
            <person name="Alikhan N.F."/>
            <person name="Baker D."/>
            <person name="Gharbi K."/>
            <person name="Hall N."/>
            <person name="Watson M."/>
            <person name="Adriaenssens E.M."/>
            <person name="Foster-Nyarko E."/>
            <person name="Jarju S."/>
            <person name="Secka A."/>
            <person name="Antonio M."/>
            <person name="Oren A."/>
            <person name="Chaudhuri R.R."/>
            <person name="La Ragione R."/>
            <person name="Hildebrand F."/>
            <person name="Pallen M.J."/>
        </authorList>
    </citation>
    <scope>NUCLEOTIDE SEQUENCE</scope>
    <source>
        <strain evidence="2">G3-3990</strain>
    </source>
</reference>
<sequence length="172" mass="19068">MMKNTLLLLILLSCPVLTMGQNTRTASSDNPTKVAVYVDDEQIGLADFVSAAMVDAFVHNSGYIALERTDSFLKAINKEHEYQRTGMTDDEQIARLGKQFGTKYVCVVKIGTLVDKYFMQARLLDVETAGIINTTKALVFTLDDVEDISTKVVTQLLGENRDTRTIQGAFGY</sequence>
<evidence type="ECO:0008006" key="4">
    <source>
        <dbReference type="Google" id="ProtNLM"/>
    </source>
</evidence>